<evidence type="ECO:0000256" key="1">
    <source>
        <dbReference type="SAM" id="MobiDB-lite"/>
    </source>
</evidence>
<keyword evidence="2" id="KW-0812">Transmembrane</keyword>
<protein>
    <submittedName>
        <fullName evidence="3">Uncharacterized protein</fullName>
    </submittedName>
</protein>
<gene>
    <name evidence="3" type="ORF">B9R14_05560</name>
</gene>
<keyword evidence="2" id="KW-1133">Transmembrane helix</keyword>
<feature type="transmembrane region" description="Helical" evidence="2">
    <location>
        <begin position="31"/>
        <end position="49"/>
    </location>
</feature>
<proteinExistence type="predicted"/>
<accession>A0A2S8R8Y7</accession>
<reference evidence="3 4" key="1">
    <citation type="journal article" date="2018" name="Syst. Appl. Microbiol.">
        <title>Characterization and high-quality draft genome sequence of Herbivorax saccincola A7, an anaerobic, alkaliphilic, thermophilic, cellulolytic, and xylanolytic bacterium.</title>
        <authorList>
            <person name="Aikawa S."/>
            <person name="Baramee S."/>
            <person name="Sermsathanaswadi J."/>
            <person name="Thianheng P."/>
            <person name="Tachaapaikoon C."/>
            <person name="Shikata A."/>
            <person name="Waeonukul R."/>
            <person name="Pason P."/>
            <person name="Ratanakhanokchai K."/>
            <person name="Kosugi A."/>
        </authorList>
    </citation>
    <scope>NUCLEOTIDE SEQUENCE [LARGE SCALE GENOMIC DNA]</scope>
    <source>
        <strain evidence="3 4">A7</strain>
    </source>
</reference>
<name>A0A2S8R8Y7_9FIRM</name>
<dbReference type="AlphaFoldDB" id="A0A2S8R8Y7"/>
<feature type="region of interest" description="Disordered" evidence="1">
    <location>
        <begin position="1"/>
        <end position="21"/>
    </location>
</feature>
<dbReference type="EMBL" id="NEMB01000003">
    <property type="protein sequence ID" value="PQQ66267.1"/>
    <property type="molecule type" value="Genomic_DNA"/>
</dbReference>
<organism evidence="3 4">
    <name type="scientific">Acetivibrio saccincola</name>
    <dbReference type="NCBI Taxonomy" id="1677857"/>
    <lineage>
        <taxon>Bacteria</taxon>
        <taxon>Bacillati</taxon>
        <taxon>Bacillota</taxon>
        <taxon>Clostridia</taxon>
        <taxon>Eubacteriales</taxon>
        <taxon>Oscillospiraceae</taxon>
        <taxon>Acetivibrio</taxon>
    </lineage>
</organism>
<evidence type="ECO:0000313" key="4">
    <source>
        <dbReference type="Proteomes" id="UP000239720"/>
    </source>
</evidence>
<dbReference type="Proteomes" id="UP000239720">
    <property type="component" value="Unassembled WGS sequence"/>
</dbReference>
<feature type="compositionally biased region" description="Polar residues" evidence="1">
    <location>
        <begin position="1"/>
        <end position="15"/>
    </location>
</feature>
<sequence length="245" mass="27964">MQNDPNPTGTKSLPPTSKLKKQKWRGYMKKIIFLIGTVLLSTTLIVGGVCASNATAARTERKDVVTKSMPTDYQRQAKEYVAEKYEEKLDNLWIVNESNVSLPYSKIELWECKIDFINNNDVKGNKNGYFVVINKADNTISEKLQTFLDEEEKAMAEICGKLDKYAYEKAISLKDDETLDVEVIYNNLDTKLLQEKLAKLDIKIIHSAENWNVVYATVTKKQLKTVEAMKDVAEINIFYGFPTEQ</sequence>
<comment type="caution">
    <text evidence="3">The sequence shown here is derived from an EMBL/GenBank/DDBJ whole genome shotgun (WGS) entry which is preliminary data.</text>
</comment>
<evidence type="ECO:0000256" key="2">
    <source>
        <dbReference type="SAM" id="Phobius"/>
    </source>
</evidence>
<evidence type="ECO:0000313" key="3">
    <source>
        <dbReference type="EMBL" id="PQQ66267.1"/>
    </source>
</evidence>
<keyword evidence="2" id="KW-0472">Membrane</keyword>
<dbReference type="RefSeq" id="WP_105367776.1">
    <property type="nucleotide sequence ID" value="NZ_NEMB01000003.1"/>
</dbReference>